<dbReference type="EC" id="6.3.2.1" evidence="3"/>
<evidence type="ECO:0000256" key="6">
    <source>
        <dbReference type="ARBA" id="ARBA00022655"/>
    </source>
</evidence>
<evidence type="ECO:0000256" key="11">
    <source>
        <dbReference type="ARBA" id="ARBA00048258"/>
    </source>
</evidence>
<dbReference type="Pfam" id="PF02569">
    <property type="entry name" value="Pantoate_ligase"/>
    <property type="match status" value="1"/>
</dbReference>
<evidence type="ECO:0000256" key="8">
    <source>
        <dbReference type="ARBA" id="ARBA00022840"/>
    </source>
</evidence>
<dbReference type="Gene3D" id="3.40.50.620">
    <property type="entry name" value="HUPs"/>
    <property type="match status" value="1"/>
</dbReference>
<dbReference type="InterPro" id="IPR042176">
    <property type="entry name" value="Pantoate_ligase_C"/>
</dbReference>
<dbReference type="EMBL" id="CAXHTA020000001">
    <property type="protein sequence ID" value="CAL5218733.1"/>
    <property type="molecule type" value="Genomic_DNA"/>
</dbReference>
<keyword evidence="13" id="KW-1185">Reference proteome</keyword>
<evidence type="ECO:0000256" key="4">
    <source>
        <dbReference type="ARBA" id="ARBA00015647"/>
    </source>
</evidence>
<keyword evidence="7" id="KW-0547">Nucleotide-binding</keyword>
<comment type="similarity">
    <text evidence="2">Belongs to the pantothenate synthetase family.</text>
</comment>
<evidence type="ECO:0000256" key="2">
    <source>
        <dbReference type="ARBA" id="ARBA00009256"/>
    </source>
</evidence>
<evidence type="ECO:0000313" key="12">
    <source>
        <dbReference type="EMBL" id="CAL5218733.1"/>
    </source>
</evidence>
<dbReference type="InterPro" id="IPR003721">
    <property type="entry name" value="Pantoate_ligase"/>
</dbReference>
<evidence type="ECO:0000256" key="9">
    <source>
        <dbReference type="ARBA" id="ARBA00029902"/>
    </source>
</evidence>
<dbReference type="NCBIfam" id="TIGR00125">
    <property type="entry name" value="cyt_tran_rel"/>
    <property type="match status" value="1"/>
</dbReference>
<dbReference type="NCBIfam" id="TIGR00018">
    <property type="entry name" value="panC"/>
    <property type="match status" value="1"/>
</dbReference>
<reference evidence="12 13" key="1">
    <citation type="submission" date="2024-06" db="EMBL/GenBank/DDBJ databases">
        <authorList>
            <person name="Kraege A."/>
            <person name="Thomma B."/>
        </authorList>
    </citation>
    <scope>NUCLEOTIDE SEQUENCE [LARGE SCALE GENOMIC DNA]</scope>
</reference>
<accession>A0ABP1FFR6</accession>
<name>A0ABP1FFR6_9CHLO</name>
<dbReference type="SUPFAM" id="SSF52374">
    <property type="entry name" value="Nucleotidylyl transferase"/>
    <property type="match status" value="1"/>
</dbReference>
<dbReference type="Proteomes" id="UP001497392">
    <property type="component" value="Unassembled WGS sequence"/>
</dbReference>
<dbReference type="CDD" id="cd00560">
    <property type="entry name" value="PanC"/>
    <property type="match status" value="1"/>
</dbReference>
<gene>
    <name evidence="12" type="primary">g447</name>
    <name evidence="12" type="ORF">VP750_LOCUS392</name>
</gene>
<dbReference type="PANTHER" id="PTHR21299:SF1">
    <property type="entry name" value="PANTOATE--BETA-ALANINE LIGASE"/>
    <property type="match status" value="1"/>
</dbReference>
<dbReference type="Gene3D" id="3.30.1300.10">
    <property type="entry name" value="Pantoate-beta-alanine ligase, C-terminal domain"/>
    <property type="match status" value="1"/>
</dbReference>
<keyword evidence="8" id="KW-0067">ATP-binding</keyword>
<dbReference type="InterPro" id="IPR014729">
    <property type="entry name" value="Rossmann-like_a/b/a_fold"/>
</dbReference>
<comment type="caution">
    <text evidence="12">The sequence shown here is derived from an EMBL/GenBank/DDBJ whole genome shotgun (WGS) entry which is preliminary data.</text>
</comment>
<evidence type="ECO:0000256" key="3">
    <source>
        <dbReference type="ARBA" id="ARBA00012219"/>
    </source>
</evidence>
<protein>
    <recommendedName>
        <fullName evidence="4">Pantoate--beta-alanine ligase</fullName>
        <ecNumber evidence="3">6.3.2.1</ecNumber>
    </recommendedName>
    <alternativeName>
        <fullName evidence="10">Pantoate-activating enzyme</fullName>
    </alternativeName>
    <alternativeName>
        <fullName evidence="9">Pantothenate synthetase</fullName>
    </alternativeName>
</protein>
<keyword evidence="5" id="KW-0436">Ligase</keyword>
<keyword evidence="6" id="KW-0566">Pantothenate biosynthesis</keyword>
<comment type="pathway">
    <text evidence="1">Cofactor biosynthesis; (R)-pantothenate biosynthesis; (R)-pantothenate from (R)-pantoate and beta-alanine: step 1/1.</text>
</comment>
<dbReference type="HAMAP" id="MF_00158">
    <property type="entry name" value="PanC"/>
    <property type="match status" value="1"/>
</dbReference>
<evidence type="ECO:0000256" key="7">
    <source>
        <dbReference type="ARBA" id="ARBA00022741"/>
    </source>
</evidence>
<comment type="catalytic activity">
    <reaction evidence="11">
        <text>(R)-pantoate + beta-alanine + ATP = (R)-pantothenate + AMP + diphosphate + H(+)</text>
        <dbReference type="Rhea" id="RHEA:10912"/>
        <dbReference type="ChEBI" id="CHEBI:15378"/>
        <dbReference type="ChEBI" id="CHEBI:15980"/>
        <dbReference type="ChEBI" id="CHEBI:29032"/>
        <dbReference type="ChEBI" id="CHEBI:30616"/>
        <dbReference type="ChEBI" id="CHEBI:33019"/>
        <dbReference type="ChEBI" id="CHEBI:57966"/>
        <dbReference type="ChEBI" id="CHEBI:456215"/>
        <dbReference type="EC" id="6.3.2.1"/>
    </reaction>
</comment>
<evidence type="ECO:0000256" key="10">
    <source>
        <dbReference type="ARBA" id="ARBA00032806"/>
    </source>
</evidence>
<dbReference type="PANTHER" id="PTHR21299">
    <property type="entry name" value="CYTIDYLATE KINASE/PANTOATE-BETA-ALANINE LIGASE"/>
    <property type="match status" value="1"/>
</dbReference>
<sequence>MRQYSRDLRRQGKRIGLVPTMGSLHEGHLSLIEDARKHADCVVVSIYVNPTQFAQHEDFGVYPRQQEQDLKLLRELGVEAAFLPASLYATGRSGVERSDAGNVVGADAKRERGAHQTFIQVEDLQKPLCGQSRPHFFRGVATVVAKLFNIVEPDVAVFGRKDYQQFLILSKMACDLDFPVEVIGMPIVREQDGLAMSSRNKLLSEADRQRALCICQALKWASQAASSHECTSGPQLAEQIAARISQSQGRVDYVEVVDAQTLEPVGDVRKQSTVIAVAAFFGSVRLIDNLELTAHH</sequence>
<evidence type="ECO:0000256" key="5">
    <source>
        <dbReference type="ARBA" id="ARBA00022598"/>
    </source>
</evidence>
<dbReference type="InterPro" id="IPR004821">
    <property type="entry name" value="Cyt_trans-like"/>
</dbReference>
<proteinExistence type="inferred from homology"/>
<evidence type="ECO:0000256" key="1">
    <source>
        <dbReference type="ARBA" id="ARBA00004990"/>
    </source>
</evidence>
<organism evidence="12 13">
    <name type="scientific">Coccomyxa viridis</name>
    <dbReference type="NCBI Taxonomy" id="1274662"/>
    <lineage>
        <taxon>Eukaryota</taxon>
        <taxon>Viridiplantae</taxon>
        <taxon>Chlorophyta</taxon>
        <taxon>core chlorophytes</taxon>
        <taxon>Trebouxiophyceae</taxon>
        <taxon>Trebouxiophyceae incertae sedis</taxon>
        <taxon>Coccomyxaceae</taxon>
        <taxon>Coccomyxa</taxon>
    </lineage>
</organism>
<evidence type="ECO:0000313" key="13">
    <source>
        <dbReference type="Proteomes" id="UP001497392"/>
    </source>
</evidence>